<evidence type="ECO:0000256" key="1">
    <source>
        <dbReference type="ARBA" id="ARBA00010048"/>
    </source>
</evidence>
<gene>
    <name evidence="4" type="ORF">OCTVUL_1B022939</name>
</gene>
<dbReference type="InterPro" id="IPR016655">
    <property type="entry name" value="PFD3"/>
</dbReference>
<name>A0AA36BRD4_OCTVU</name>
<proteinExistence type="inferred from homology"/>
<dbReference type="PANTHER" id="PTHR12409">
    <property type="entry name" value="PREFOLDIN SUBUNIT 3"/>
    <property type="match status" value="1"/>
</dbReference>
<evidence type="ECO:0000256" key="3">
    <source>
        <dbReference type="SAM" id="Coils"/>
    </source>
</evidence>
<evidence type="ECO:0000256" key="2">
    <source>
        <dbReference type="ARBA" id="ARBA00023186"/>
    </source>
</evidence>
<evidence type="ECO:0000313" key="5">
    <source>
        <dbReference type="Proteomes" id="UP001162480"/>
    </source>
</evidence>
<dbReference type="GO" id="GO:0007017">
    <property type="term" value="P:microtubule-based process"/>
    <property type="evidence" value="ECO:0007669"/>
    <property type="project" value="TreeGrafter"/>
</dbReference>
<dbReference type="FunFam" id="1.10.287.370:FF:000001">
    <property type="entry name" value="Prefoldin subunit 3"/>
    <property type="match status" value="1"/>
</dbReference>
<dbReference type="Gene3D" id="1.10.287.370">
    <property type="match status" value="1"/>
</dbReference>
<dbReference type="EMBL" id="OX597835">
    <property type="protein sequence ID" value="CAI9738719.1"/>
    <property type="molecule type" value="Genomic_DNA"/>
</dbReference>
<dbReference type="PANTHER" id="PTHR12409:SF0">
    <property type="entry name" value="PREFOLDIN SUBUNIT 3"/>
    <property type="match status" value="1"/>
</dbReference>
<dbReference type="GO" id="GO:0005737">
    <property type="term" value="C:cytoplasm"/>
    <property type="evidence" value="ECO:0007669"/>
    <property type="project" value="TreeGrafter"/>
</dbReference>
<keyword evidence="2" id="KW-0143">Chaperone</keyword>
<dbReference type="InterPro" id="IPR004127">
    <property type="entry name" value="Prefoldin_subunit_alpha"/>
</dbReference>
<dbReference type="GO" id="GO:0007021">
    <property type="term" value="P:tubulin complex assembly"/>
    <property type="evidence" value="ECO:0007669"/>
    <property type="project" value="TreeGrafter"/>
</dbReference>
<dbReference type="Proteomes" id="UP001162480">
    <property type="component" value="Chromosome 22"/>
</dbReference>
<evidence type="ECO:0000313" key="4">
    <source>
        <dbReference type="EMBL" id="CAI9738719.1"/>
    </source>
</evidence>
<dbReference type="CDD" id="cd23156">
    <property type="entry name" value="Prefoldin_3"/>
    <property type="match status" value="1"/>
</dbReference>
<organism evidence="4 5">
    <name type="scientific">Octopus vulgaris</name>
    <name type="common">Common octopus</name>
    <dbReference type="NCBI Taxonomy" id="6645"/>
    <lineage>
        <taxon>Eukaryota</taxon>
        <taxon>Metazoa</taxon>
        <taxon>Spiralia</taxon>
        <taxon>Lophotrochozoa</taxon>
        <taxon>Mollusca</taxon>
        <taxon>Cephalopoda</taxon>
        <taxon>Coleoidea</taxon>
        <taxon>Octopodiformes</taxon>
        <taxon>Octopoda</taxon>
        <taxon>Incirrata</taxon>
        <taxon>Octopodidae</taxon>
        <taxon>Octopus</taxon>
    </lineage>
</organism>
<reference evidence="4" key="1">
    <citation type="submission" date="2023-08" db="EMBL/GenBank/DDBJ databases">
        <authorList>
            <person name="Alioto T."/>
            <person name="Alioto T."/>
            <person name="Gomez Garrido J."/>
        </authorList>
    </citation>
    <scope>NUCLEOTIDE SEQUENCE</scope>
</reference>
<dbReference type="AlphaFoldDB" id="A0AA36BRD4"/>
<protein>
    <recommendedName>
        <fullName evidence="6">Prefoldin subunit 3</fullName>
    </recommendedName>
</protein>
<dbReference type="SUPFAM" id="SSF46579">
    <property type="entry name" value="Prefoldin"/>
    <property type="match status" value="1"/>
</dbReference>
<dbReference type="Pfam" id="PF02996">
    <property type="entry name" value="Prefoldin"/>
    <property type="match status" value="1"/>
</dbReference>
<feature type="coiled-coil region" evidence="3">
    <location>
        <begin position="140"/>
        <end position="174"/>
    </location>
</feature>
<comment type="similarity">
    <text evidence="1">Belongs to the prefoldin subunit alpha family.</text>
</comment>
<dbReference type="GO" id="GO:0015631">
    <property type="term" value="F:tubulin binding"/>
    <property type="evidence" value="ECO:0007669"/>
    <property type="project" value="TreeGrafter"/>
</dbReference>
<dbReference type="GO" id="GO:0006457">
    <property type="term" value="P:protein folding"/>
    <property type="evidence" value="ECO:0007669"/>
    <property type="project" value="InterPro"/>
</dbReference>
<dbReference type="InterPro" id="IPR009053">
    <property type="entry name" value="Prefoldin"/>
</dbReference>
<accession>A0AA36BRD4</accession>
<evidence type="ECO:0008006" key="6">
    <source>
        <dbReference type="Google" id="ProtNLM"/>
    </source>
</evidence>
<keyword evidence="5" id="KW-1185">Reference proteome</keyword>
<sequence>MEKTLWIQELLCRPILLNVTGKMRKADSREDVENFMKNTENNEAAESVLKRFDEQHCKYKFMDYNLNTKKARLKTQIPDIKTCLDIVKHLQSIKDSKEPFETQFLLSDLLYAKAKIPPTDKVCLWLGANVMLEYSLDDAQALLEKNLSMANNSLNQLEEDLSFLRDQITTLEVNMARVYNWDVKRRQTIQFGGELCYEVLFHIFSEEGVIPWAFIEGKVLKFSFSTWFSVESFAVPPVGYVVGEF</sequence>
<dbReference type="GO" id="GO:0016272">
    <property type="term" value="C:prefoldin complex"/>
    <property type="evidence" value="ECO:0007669"/>
    <property type="project" value="InterPro"/>
</dbReference>
<keyword evidence="3" id="KW-0175">Coiled coil</keyword>